<evidence type="ECO:0000313" key="3">
    <source>
        <dbReference type="Proteomes" id="UP001432322"/>
    </source>
</evidence>
<name>A0AAV5WAQ1_9BILA</name>
<reference evidence="2" key="1">
    <citation type="submission" date="2023-10" db="EMBL/GenBank/DDBJ databases">
        <title>Genome assembly of Pristionchus species.</title>
        <authorList>
            <person name="Yoshida K."/>
            <person name="Sommer R.J."/>
        </authorList>
    </citation>
    <scope>NUCLEOTIDE SEQUENCE</scope>
    <source>
        <strain evidence="2">RS5133</strain>
    </source>
</reference>
<organism evidence="2 3">
    <name type="scientific">Pristionchus fissidentatus</name>
    <dbReference type="NCBI Taxonomy" id="1538716"/>
    <lineage>
        <taxon>Eukaryota</taxon>
        <taxon>Metazoa</taxon>
        <taxon>Ecdysozoa</taxon>
        <taxon>Nematoda</taxon>
        <taxon>Chromadorea</taxon>
        <taxon>Rhabditida</taxon>
        <taxon>Rhabditina</taxon>
        <taxon>Diplogasteromorpha</taxon>
        <taxon>Diplogasteroidea</taxon>
        <taxon>Neodiplogasteridae</taxon>
        <taxon>Pristionchus</taxon>
    </lineage>
</organism>
<dbReference type="EMBL" id="BTSY01000005">
    <property type="protein sequence ID" value="GMT27773.1"/>
    <property type="molecule type" value="Genomic_DNA"/>
</dbReference>
<keyword evidence="3" id="KW-1185">Reference proteome</keyword>
<accession>A0AAV5WAQ1</accession>
<dbReference type="Proteomes" id="UP001432322">
    <property type="component" value="Unassembled WGS sequence"/>
</dbReference>
<feature type="compositionally biased region" description="Low complexity" evidence="1">
    <location>
        <begin position="174"/>
        <end position="191"/>
    </location>
</feature>
<proteinExistence type="predicted"/>
<evidence type="ECO:0000313" key="2">
    <source>
        <dbReference type="EMBL" id="GMT27773.1"/>
    </source>
</evidence>
<sequence length="209" mass="20958">MATQSNPPTPAYNPGYDPAVYYPDAFWAGQSPALGYALPPLAHPGSLTELGENAAAPIPPVYDMAQQHQSMYNWGYYMQPPVSAATSYVDPAAMAANPTMTDASQLHQFYMQPAPTDIAGTSSAIDPSAYLIPGSGPNQISPNHFDYSAAAGLGGMYGGAGPATGAATAGGGMAARSSSSSSLRTSGAAPVAPPSVLAAQSCAAVAAAA</sequence>
<feature type="region of interest" description="Disordered" evidence="1">
    <location>
        <begin position="168"/>
        <end position="191"/>
    </location>
</feature>
<evidence type="ECO:0000256" key="1">
    <source>
        <dbReference type="SAM" id="MobiDB-lite"/>
    </source>
</evidence>
<dbReference type="AlphaFoldDB" id="A0AAV5WAQ1"/>
<gene>
    <name evidence="2" type="ORF">PFISCL1PPCAC_19070</name>
</gene>
<protein>
    <submittedName>
        <fullName evidence="2">Uncharacterized protein</fullName>
    </submittedName>
</protein>
<feature type="non-terminal residue" evidence="2">
    <location>
        <position position="209"/>
    </location>
</feature>
<comment type="caution">
    <text evidence="2">The sequence shown here is derived from an EMBL/GenBank/DDBJ whole genome shotgun (WGS) entry which is preliminary data.</text>
</comment>